<dbReference type="GO" id="GO:0005524">
    <property type="term" value="F:ATP binding"/>
    <property type="evidence" value="ECO:0007669"/>
    <property type="project" value="UniProtKB-KW"/>
</dbReference>
<reference evidence="10 11" key="1">
    <citation type="submission" date="2016-11" db="EMBL/GenBank/DDBJ databases">
        <authorList>
            <person name="Jaros S."/>
            <person name="Januszkiewicz K."/>
            <person name="Wedrychowicz H."/>
        </authorList>
    </citation>
    <scope>NUCLEOTIDE SEQUENCE [LARGE SCALE GENOMIC DNA]</scope>
    <source>
        <strain evidence="10 11">DSM 29431</strain>
    </source>
</reference>
<dbReference type="PROSITE" id="PS50011">
    <property type="entry name" value="PROTEIN_KINASE_DOM"/>
    <property type="match status" value="1"/>
</dbReference>
<comment type="catalytic activity">
    <reaction evidence="7">
        <text>L-threonyl-[protein] + ATP = O-phospho-L-threonyl-[protein] + ADP + H(+)</text>
        <dbReference type="Rhea" id="RHEA:46608"/>
        <dbReference type="Rhea" id="RHEA-COMP:11060"/>
        <dbReference type="Rhea" id="RHEA-COMP:11605"/>
        <dbReference type="ChEBI" id="CHEBI:15378"/>
        <dbReference type="ChEBI" id="CHEBI:30013"/>
        <dbReference type="ChEBI" id="CHEBI:30616"/>
        <dbReference type="ChEBI" id="CHEBI:61977"/>
        <dbReference type="ChEBI" id="CHEBI:456216"/>
        <dbReference type="EC" id="2.7.11.1"/>
    </reaction>
</comment>
<evidence type="ECO:0000256" key="7">
    <source>
        <dbReference type="ARBA" id="ARBA00047899"/>
    </source>
</evidence>
<evidence type="ECO:0000259" key="9">
    <source>
        <dbReference type="PROSITE" id="PS50011"/>
    </source>
</evidence>
<evidence type="ECO:0000256" key="3">
    <source>
        <dbReference type="ARBA" id="ARBA00022679"/>
    </source>
</evidence>
<dbReference type="InterPro" id="IPR008266">
    <property type="entry name" value="Tyr_kinase_AS"/>
</dbReference>
<dbReference type="STRING" id="996342.SAMN05443551_0256"/>
<dbReference type="PANTHER" id="PTHR24363:SF0">
    <property type="entry name" value="SERINE_THREONINE KINASE LIKE DOMAIN CONTAINING 1"/>
    <property type="match status" value="1"/>
</dbReference>
<dbReference type="Proteomes" id="UP000184221">
    <property type="component" value="Unassembled WGS sequence"/>
</dbReference>
<organism evidence="10 11">
    <name type="scientific">Marivita hallyeonensis</name>
    <dbReference type="NCBI Taxonomy" id="996342"/>
    <lineage>
        <taxon>Bacteria</taxon>
        <taxon>Pseudomonadati</taxon>
        <taxon>Pseudomonadota</taxon>
        <taxon>Alphaproteobacteria</taxon>
        <taxon>Rhodobacterales</taxon>
        <taxon>Roseobacteraceae</taxon>
        <taxon>Marivita</taxon>
    </lineage>
</organism>
<dbReference type="OrthoDB" id="9801841at2"/>
<evidence type="ECO:0000256" key="5">
    <source>
        <dbReference type="ARBA" id="ARBA00022777"/>
    </source>
</evidence>
<evidence type="ECO:0000256" key="4">
    <source>
        <dbReference type="ARBA" id="ARBA00022741"/>
    </source>
</evidence>
<dbReference type="SMART" id="SM00220">
    <property type="entry name" value="S_TKc"/>
    <property type="match status" value="1"/>
</dbReference>
<dbReference type="InterPro" id="IPR000719">
    <property type="entry name" value="Prot_kinase_dom"/>
</dbReference>
<name>A0A1M5LRL4_9RHOB</name>
<dbReference type="CDD" id="cd14014">
    <property type="entry name" value="STKc_PknB_like"/>
    <property type="match status" value="1"/>
</dbReference>
<dbReference type="AlphaFoldDB" id="A0A1M5LRL4"/>
<keyword evidence="4" id="KW-0547">Nucleotide-binding</keyword>
<dbReference type="GO" id="GO:0004674">
    <property type="term" value="F:protein serine/threonine kinase activity"/>
    <property type="evidence" value="ECO:0007669"/>
    <property type="project" value="UniProtKB-KW"/>
</dbReference>
<evidence type="ECO:0000256" key="6">
    <source>
        <dbReference type="ARBA" id="ARBA00022840"/>
    </source>
</evidence>
<comment type="catalytic activity">
    <reaction evidence="8">
        <text>L-seryl-[protein] + ATP = O-phospho-L-seryl-[protein] + ADP + H(+)</text>
        <dbReference type="Rhea" id="RHEA:17989"/>
        <dbReference type="Rhea" id="RHEA-COMP:9863"/>
        <dbReference type="Rhea" id="RHEA-COMP:11604"/>
        <dbReference type="ChEBI" id="CHEBI:15378"/>
        <dbReference type="ChEBI" id="CHEBI:29999"/>
        <dbReference type="ChEBI" id="CHEBI:30616"/>
        <dbReference type="ChEBI" id="CHEBI:83421"/>
        <dbReference type="ChEBI" id="CHEBI:456216"/>
        <dbReference type="EC" id="2.7.11.1"/>
    </reaction>
</comment>
<dbReference type="EC" id="2.7.11.1" evidence="1"/>
<evidence type="ECO:0000313" key="11">
    <source>
        <dbReference type="Proteomes" id="UP000184221"/>
    </source>
</evidence>
<keyword evidence="11" id="KW-1185">Reference proteome</keyword>
<dbReference type="EMBL" id="FQXC01000001">
    <property type="protein sequence ID" value="SHG67688.1"/>
    <property type="molecule type" value="Genomic_DNA"/>
</dbReference>
<evidence type="ECO:0000256" key="1">
    <source>
        <dbReference type="ARBA" id="ARBA00012513"/>
    </source>
</evidence>
<keyword evidence="6" id="KW-0067">ATP-binding</keyword>
<feature type="domain" description="Protein kinase" evidence="9">
    <location>
        <begin position="107"/>
        <end position="382"/>
    </location>
</feature>
<dbReference type="PANTHER" id="PTHR24363">
    <property type="entry name" value="SERINE/THREONINE PROTEIN KINASE"/>
    <property type="match status" value="1"/>
</dbReference>
<keyword evidence="3" id="KW-0808">Transferase</keyword>
<evidence type="ECO:0000313" key="10">
    <source>
        <dbReference type="EMBL" id="SHG67688.1"/>
    </source>
</evidence>
<accession>A0A1M5LRL4</accession>
<gene>
    <name evidence="10" type="ORF">SAMN05443551_0256</name>
</gene>
<keyword evidence="5 10" id="KW-0418">Kinase</keyword>
<dbReference type="Gene3D" id="3.30.200.20">
    <property type="entry name" value="Phosphorylase Kinase, domain 1"/>
    <property type="match status" value="1"/>
</dbReference>
<protein>
    <recommendedName>
        <fullName evidence="1">non-specific serine/threonine protein kinase</fullName>
        <ecNumber evidence="1">2.7.11.1</ecNumber>
    </recommendedName>
</protein>
<sequence>MLHPQIFDAFLVFRDPSAWVGRDFKYLKYIYLVALSAECGERDRAFSLRMPVWLPAFASLFAILSINEKQLSIYEEMDMSVALLERQAMECPSETLAPGCILLDGEYAITELLSWGGFGITYLATDARDRVVIIKECYPRSFCGRDGLTVVPNDEASAAILDATLCVFLQDARSIAKVQHRNIAAVERIFEENATAYVVLEFIDGYDLLEVIEQSHARPDPDEVRDLLRKTLAALGKVHEAGLLHRDIAPENIIVTGANEPVLIDFGATLKTLARIAASPAELPNAKSAYTPLEFFVSGSKHDPAGDFYALAATFYHLITGELPADCRSRMSAHLGGKPDPYVPLSKLTDEFDTAFCNALDCALSLLPKDRVRSAEEWRRIL</sequence>
<dbReference type="SUPFAM" id="SSF56112">
    <property type="entry name" value="Protein kinase-like (PK-like)"/>
    <property type="match status" value="1"/>
</dbReference>
<dbReference type="Gene3D" id="1.10.510.10">
    <property type="entry name" value="Transferase(Phosphotransferase) domain 1"/>
    <property type="match status" value="1"/>
</dbReference>
<proteinExistence type="predicted"/>
<dbReference type="PROSITE" id="PS00109">
    <property type="entry name" value="PROTEIN_KINASE_TYR"/>
    <property type="match status" value="1"/>
</dbReference>
<dbReference type="RefSeq" id="WP_084066050.1">
    <property type="nucleotide sequence ID" value="NZ_FQXC01000001.1"/>
</dbReference>
<evidence type="ECO:0000256" key="2">
    <source>
        <dbReference type="ARBA" id="ARBA00022527"/>
    </source>
</evidence>
<dbReference type="Pfam" id="PF00069">
    <property type="entry name" value="Pkinase"/>
    <property type="match status" value="1"/>
</dbReference>
<keyword evidence="2 10" id="KW-0723">Serine/threonine-protein kinase</keyword>
<evidence type="ECO:0000256" key="8">
    <source>
        <dbReference type="ARBA" id="ARBA00048679"/>
    </source>
</evidence>
<dbReference type="InterPro" id="IPR011009">
    <property type="entry name" value="Kinase-like_dom_sf"/>
</dbReference>